<dbReference type="EMBL" id="UOEI01000286">
    <property type="protein sequence ID" value="VAW00551.1"/>
    <property type="molecule type" value="Genomic_DNA"/>
</dbReference>
<dbReference type="PANTHER" id="PTHR43713">
    <property type="entry name" value="GLUTAMATE-1-SEMIALDEHYDE 2,1-AMINOMUTASE"/>
    <property type="match status" value="1"/>
</dbReference>
<feature type="non-terminal residue" evidence="3">
    <location>
        <position position="262"/>
    </location>
</feature>
<name>A0A3B0S3I6_9ZZZZ</name>
<dbReference type="Gene3D" id="3.90.1150.10">
    <property type="entry name" value="Aspartate Aminotransferase, domain 1"/>
    <property type="match status" value="1"/>
</dbReference>
<dbReference type="InterPro" id="IPR015421">
    <property type="entry name" value="PyrdxlP-dep_Trfase_major"/>
</dbReference>
<dbReference type="GO" id="GO:0008483">
    <property type="term" value="F:transaminase activity"/>
    <property type="evidence" value="ECO:0007669"/>
    <property type="project" value="UniProtKB-KW"/>
</dbReference>
<dbReference type="PANTHER" id="PTHR43713:SF3">
    <property type="entry name" value="GLUTAMATE-1-SEMIALDEHYDE 2,1-AMINOMUTASE 1, CHLOROPLASTIC-RELATED"/>
    <property type="match status" value="1"/>
</dbReference>
<sequence>MDEGTTQSKSAALYERALRVLPGGVSRNTVLRKPHPLYVDHGSGFRVTDIEGVERIDFANNMASLIHGHAHRAIIEAVTEQMSKGTAFTLATEVEIRYAEHLTQRNDGFEKIRFVNSGTEAVMASVKASRAFTGRSKIAKVEGAYHGVYDYAEVSQTSNPANWGNASEPVGVPVAYGTPSAVLADVVVIPFNDPQRAVAILDEHRGELACVLIDLMPHRVGLSPAEPAFVTALREWTEADGSLLVFDEVITFRSEYGGAQTW</sequence>
<accession>A0A3B0S3I6</accession>
<organism evidence="3">
    <name type="scientific">hydrothermal vent metagenome</name>
    <dbReference type="NCBI Taxonomy" id="652676"/>
    <lineage>
        <taxon>unclassified sequences</taxon>
        <taxon>metagenomes</taxon>
        <taxon>ecological metagenomes</taxon>
    </lineage>
</organism>
<dbReference type="EC" id="5.4.3.8" evidence="3"/>
<evidence type="ECO:0000256" key="1">
    <source>
        <dbReference type="ARBA" id="ARBA00001933"/>
    </source>
</evidence>
<dbReference type="GO" id="GO:0030170">
    <property type="term" value="F:pyridoxal phosphate binding"/>
    <property type="evidence" value="ECO:0007669"/>
    <property type="project" value="InterPro"/>
</dbReference>
<keyword evidence="3" id="KW-0032">Aminotransferase</keyword>
<dbReference type="InterPro" id="IPR005814">
    <property type="entry name" value="Aminotrans_3"/>
</dbReference>
<reference evidence="3" key="1">
    <citation type="submission" date="2018-06" db="EMBL/GenBank/DDBJ databases">
        <authorList>
            <person name="Zhirakovskaya E."/>
        </authorList>
    </citation>
    <scope>NUCLEOTIDE SEQUENCE</scope>
</reference>
<dbReference type="AlphaFoldDB" id="A0A3B0S3I6"/>
<dbReference type="InterPro" id="IPR015424">
    <property type="entry name" value="PyrdxlP-dep_Trfase"/>
</dbReference>
<protein>
    <submittedName>
        <fullName evidence="3">Hypothetical, similar to Glutamate-1-semialdehyde aminotransferase</fullName>
        <ecNumber evidence="3">5.4.3.8</ecNumber>
    </submittedName>
</protein>
<dbReference type="InterPro" id="IPR015422">
    <property type="entry name" value="PyrdxlP-dep_Trfase_small"/>
</dbReference>
<dbReference type="GO" id="GO:0042286">
    <property type="term" value="F:glutamate-1-semialdehyde 2,1-aminomutase activity"/>
    <property type="evidence" value="ECO:0007669"/>
    <property type="project" value="UniProtKB-EC"/>
</dbReference>
<keyword evidence="3" id="KW-0413">Isomerase</keyword>
<dbReference type="Pfam" id="PF00202">
    <property type="entry name" value="Aminotran_3"/>
    <property type="match status" value="1"/>
</dbReference>
<gene>
    <name evidence="3" type="ORF">MNBD_ACTINO01-246</name>
</gene>
<keyword evidence="3" id="KW-0808">Transferase</keyword>
<dbReference type="Gene3D" id="3.40.640.10">
    <property type="entry name" value="Type I PLP-dependent aspartate aminotransferase-like (Major domain)"/>
    <property type="match status" value="1"/>
</dbReference>
<dbReference type="SUPFAM" id="SSF53383">
    <property type="entry name" value="PLP-dependent transferases"/>
    <property type="match status" value="1"/>
</dbReference>
<comment type="cofactor">
    <cofactor evidence="1">
        <name>pyridoxal 5'-phosphate</name>
        <dbReference type="ChEBI" id="CHEBI:597326"/>
    </cofactor>
</comment>
<evidence type="ECO:0000313" key="3">
    <source>
        <dbReference type="EMBL" id="VAW00551.1"/>
    </source>
</evidence>
<evidence type="ECO:0000256" key="2">
    <source>
        <dbReference type="ARBA" id="ARBA00022898"/>
    </source>
</evidence>
<keyword evidence="2" id="KW-0663">Pyridoxal phosphate</keyword>
<proteinExistence type="predicted"/>